<keyword evidence="3" id="KW-0378">Hydrolase</keyword>
<evidence type="ECO:0000259" key="2">
    <source>
        <dbReference type="PROSITE" id="PS51166"/>
    </source>
</evidence>
<dbReference type="InterPro" id="IPR000801">
    <property type="entry name" value="Esterase-like"/>
</dbReference>
<feature type="signal peptide" evidence="1">
    <location>
        <begin position="1"/>
        <end position="16"/>
    </location>
</feature>
<evidence type="ECO:0000313" key="3">
    <source>
        <dbReference type="EMBL" id="MCW4451342.1"/>
    </source>
</evidence>
<dbReference type="InterPro" id="IPR014756">
    <property type="entry name" value="Ig_E-set"/>
</dbReference>
<feature type="chain" id="PRO_5047057202" evidence="1">
    <location>
        <begin position="17"/>
        <end position="375"/>
    </location>
</feature>
<dbReference type="RefSeq" id="WP_265143536.1">
    <property type="nucleotide sequence ID" value="NZ_JAPCHZ010000001.1"/>
</dbReference>
<proteinExistence type="predicted"/>
<accession>A0ABT3JKM8</accession>
<dbReference type="GO" id="GO:0016787">
    <property type="term" value="F:hydrolase activity"/>
    <property type="evidence" value="ECO:0007669"/>
    <property type="project" value="UniProtKB-KW"/>
</dbReference>
<evidence type="ECO:0000256" key="1">
    <source>
        <dbReference type="SAM" id="SignalP"/>
    </source>
</evidence>
<sequence>MKYFVFILLNFGILNAQVILVVTTPENTPEDARIFMVSSLNGWNPQDPAFELKKSKNGTYELEIPEQAGTAEYKFTSGRWETAEGNTEGKGIENRTFTFTGIPQTLENTILSWAEPEQKKHTASKNVKILSENFPVPQLGTTRKIWIYLPEDYDASKKKYPVIYMHDAQNLFDNLTSFSGEWQVDETMDEFFLEGKKQAIIVGIDNGGSERLNEYSPWKNTKHGGGKGDLYADFLAQTLKPYIDKNYRTASSAKNTGLIGSSMGGLISFYTGLKYPEKFGKLGVFSPSFWFAKEDLTLYLNEYSKSLKKTKIYLLAGRKESDEMVTDIEKAVQLLMGKGICRKNIKTKFDDYGTHSENYWAKEFPESYIWLFSLK</sequence>
<dbReference type="SUPFAM" id="SSF81296">
    <property type="entry name" value="E set domains"/>
    <property type="match status" value="1"/>
</dbReference>
<dbReference type="Pfam" id="PF00756">
    <property type="entry name" value="Esterase"/>
    <property type="match status" value="1"/>
</dbReference>
<dbReference type="PROSITE" id="PS51166">
    <property type="entry name" value="CBM20"/>
    <property type="match status" value="1"/>
</dbReference>
<dbReference type="EMBL" id="JAPCHZ010000001">
    <property type="protein sequence ID" value="MCW4451342.1"/>
    <property type="molecule type" value="Genomic_DNA"/>
</dbReference>
<feature type="domain" description="CBM20" evidence="2">
    <location>
        <begin position="10"/>
        <end position="115"/>
    </location>
</feature>
<organism evidence="3 4">
    <name type="scientific">Kaistella yananensis</name>
    <dbReference type="NCBI Taxonomy" id="2989820"/>
    <lineage>
        <taxon>Bacteria</taxon>
        <taxon>Pseudomonadati</taxon>
        <taxon>Bacteroidota</taxon>
        <taxon>Flavobacteriia</taxon>
        <taxon>Flavobacteriales</taxon>
        <taxon>Weeksellaceae</taxon>
        <taxon>Chryseobacterium group</taxon>
        <taxon>Kaistella</taxon>
    </lineage>
</organism>
<dbReference type="InterPro" id="IPR002044">
    <property type="entry name" value="CBM20"/>
</dbReference>
<gene>
    <name evidence="3" type="ORF">OK344_03885</name>
</gene>
<dbReference type="PANTHER" id="PTHR48098:SF6">
    <property type="entry name" value="FERRI-BACILLIBACTIN ESTERASE BESA"/>
    <property type="match status" value="1"/>
</dbReference>
<dbReference type="Gene3D" id="2.60.40.10">
    <property type="entry name" value="Immunoglobulins"/>
    <property type="match status" value="1"/>
</dbReference>
<protein>
    <submittedName>
        <fullName evidence="3">Alpha/beta hydrolase-fold protein</fullName>
    </submittedName>
</protein>
<dbReference type="PANTHER" id="PTHR48098">
    <property type="entry name" value="ENTEROCHELIN ESTERASE-RELATED"/>
    <property type="match status" value="1"/>
</dbReference>
<dbReference type="InterPro" id="IPR050583">
    <property type="entry name" value="Mycobacterial_A85_antigen"/>
</dbReference>
<evidence type="ECO:0000313" key="4">
    <source>
        <dbReference type="Proteomes" id="UP001209107"/>
    </source>
</evidence>
<keyword evidence="4" id="KW-1185">Reference proteome</keyword>
<dbReference type="Proteomes" id="UP001209107">
    <property type="component" value="Unassembled WGS sequence"/>
</dbReference>
<name>A0ABT3JKM8_9FLAO</name>
<dbReference type="Gene3D" id="3.40.50.1820">
    <property type="entry name" value="alpha/beta hydrolase"/>
    <property type="match status" value="1"/>
</dbReference>
<dbReference type="InterPro" id="IPR013783">
    <property type="entry name" value="Ig-like_fold"/>
</dbReference>
<keyword evidence="1" id="KW-0732">Signal</keyword>
<dbReference type="SUPFAM" id="SSF53474">
    <property type="entry name" value="alpha/beta-Hydrolases"/>
    <property type="match status" value="1"/>
</dbReference>
<comment type="caution">
    <text evidence="3">The sequence shown here is derived from an EMBL/GenBank/DDBJ whole genome shotgun (WGS) entry which is preliminary data.</text>
</comment>
<dbReference type="SMART" id="SM01065">
    <property type="entry name" value="CBM_2"/>
    <property type="match status" value="1"/>
</dbReference>
<reference evidence="3 4" key="1">
    <citation type="submission" date="2022-10" db="EMBL/GenBank/DDBJ databases">
        <title>Kaistella sp. BT-6-1-3.</title>
        <authorList>
            <person name="Ai J."/>
            <person name="Deng Z."/>
        </authorList>
    </citation>
    <scope>NUCLEOTIDE SEQUENCE [LARGE SCALE GENOMIC DNA]</scope>
    <source>
        <strain evidence="3 4">BT6-1-3</strain>
    </source>
</reference>
<dbReference type="InterPro" id="IPR029058">
    <property type="entry name" value="AB_hydrolase_fold"/>
</dbReference>